<proteinExistence type="predicted"/>
<organism evidence="1 2">
    <name type="scientific">Candidatus Ornithospirochaeta stercoripullorum</name>
    <dbReference type="NCBI Taxonomy" id="2840899"/>
    <lineage>
        <taxon>Bacteria</taxon>
        <taxon>Pseudomonadati</taxon>
        <taxon>Spirochaetota</taxon>
        <taxon>Spirochaetia</taxon>
        <taxon>Spirochaetales</taxon>
        <taxon>Spirochaetaceae</taxon>
        <taxon>Spirochaetaceae incertae sedis</taxon>
        <taxon>Candidatus Ornithospirochaeta</taxon>
    </lineage>
</organism>
<reference evidence="1" key="2">
    <citation type="journal article" date="2021" name="PeerJ">
        <title>Extensive microbial diversity within the chicken gut microbiome revealed by metagenomics and culture.</title>
        <authorList>
            <person name="Gilroy R."/>
            <person name="Ravi A."/>
            <person name="Getino M."/>
            <person name="Pursley I."/>
            <person name="Horton D.L."/>
            <person name="Alikhan N.F."/>
            <person name="Baker D."/>
            <person name="Gharbi K."/>
            <person name="Hall N."/>
            <person name="Watson M."/>
            <person name="Adriaenssens E.M."/>
            <person name="Foster-Nyarko E."/>
            <person name="Jarju S."/>
            <person name="Secka A."/>
            <person name="Antonio M."/>
            <person name="Oren A."/>
            <person name="Chaudhuri R.R."/>
            <person name="La Ragione R."/>
            <person name="Hildebrand F."/>
            <person name="Pallen M.J."/>
        </authorList>
    </citation>
    <scope>NUCLEOTIDE SEQUENCE</scope>
    <source>
        <strain evidence="1">7293</strain>
    </source>
</reference>
<evidence type="ECO:0000313" key="2">
    <source>
        <dbReference type="Proteomes" id="UP000823615"/>
    </source>
</evidence>
<dbReference type="Proteomes" id="UP000823615">
    <property type="component" value="Unassembled WGS sequence"/>
</dbReference>
<dbReference type="EMBL" id="JADIMT010000067">
    <property type="protein sequence ID" value="MBO8436435.1"/>
    <property type="molecule type" value="Genomic_DNA"/>
</dbReference>
<dbReference type="AlphaFoldDB" id="A0A9D9E202"/>
<comment type="caution">
    <text evidence="1">The sequence shown here is derived from an EMBL/GenBank/DDBJ whole genome shotgun (WGS) entry which is preliminary data.</text>
</comment>
<protein>
    <submittedName>
        <fullName evidence="1">Uncharacterized protein</fullName>
    </submittedName>
</protein>
<name>A0A9D9E202_9SPIO</name>
<evidence type="ECO:0000313" key="1">
    <source>
        <dbReference type="EMBL" id="MBO8436435.1"/>
    </source>
</evidence>
<sequence>MKITVLTLDEKPRLEWRKALTEYYRKTGDWTVYRLFPCIIIAYEDIFDSHIAIGDGKLELSRISINDGHYSVLPVSNGIGGLFVSSQDTKGYRFPSIATSICGAALIEATENGFKVLRFRRLQKDKAMKAGTGNKVDVGGR</sequence>
<reference evidence="1" key="1">
    <citation type="submission" date="2020-10" db="EMBL/GenBank/DDBJ databases">
        <authorList>
            <person name="Gilroy R."/>
        </authorList>
    </citation>
    <scope>NUCLEOTIDE SEQUENCE</scope>
    <source>
        <strain evidence="1">7293</strain>
    </source>
</reference>
<gene>
    <name evidence="1" type="ORF">IAA97_05605</name>
</gene>
<accession>A0A9D9E202</accession>